<feature type="compositionally biased region" description="Polar residues" evidence="1">
    <location>
        <begin position="1"/>
        <end position="14"/>
    </location>
</feature>
<keyword evidence="3" id="KW-1185">Reference proteome</keyword>
<evidence type="ECO:0000313" key="2">
    <source>
        <dbReference type="EMBL" id="KXJ88172.1"/>
    </source>
</evidence>
<evidence type="ECO:0000256" key="1">
    <source>
        <dbReference type="SAM" id="MobiDB-lite"/>
    </source>
</evidence>
<dbReference type="InParanoid" id="A0A136IT87"/>
<dbReference type="AlphaFoldDB" id="A0A136IT87"/>
<evidence type="ECO:0000313" key="3">
    <source>
        <dbReference type="Proteomes" id="UP000070501"/>
    </source>
</evidence>
<dbReference type="EMBL" id="KQ964259">
    <property type="protein sequence ID" value="KXJ88172.1"/>
    <property type="molecule type" value="Genomic_DNA"/>
</dbReference>
<gene>
    <name evidence="2" type="ORF">Micbo1qcDRAFT_178330</name>
</gene>
<proteinExistence type="predicted"/>
<feature type="region of interest" description="Disordered" evidence="1">
    <location>
        <begin position="1"/>
        <end position="20"/>
    </location>
</feature>
<dbReference type="Proteomes" id="UP000070501">
    <property type="component" value="Unassembled WGS sequence"/>
</dbReference>
<sequence>MANNQSAAPASGSSPEVLGSRHPTDPCHFLGCMIPGRATRDGHKFRRSDFPPQLWTEWVNKRYIPDDYARSIAEINTPCPFCDITARMTIALDDFKTQAMSFGVSEVLGRIARDSAFIPAKRHMENLRDLLVRNVHYDAMEMVRTCWEVYAERASEQVGNTDAQRFDHMSSNMLQACYFLEVCVTRLSYIQDTATWPQKVREWSLRVWA</sequence>
<protein>
    <submittedName>
        <fullName evidence="2">Uncharacterized protein</fullName>
    </submittedName>
</protein>
<reference evidence="3" key="1">
    <citation type="submission" date="2016-02" db="EMBL/GenBank/DDBJ databases">
        <title>Draft genome sequence of Microdochium bolleyi, a fungal endophyte of beachgrass.</title>
        <authorList>
            <consortium name="DOE Joint Genome Institute"/>
            <person name="David A.S."/>
            <person name="May G."/>
            <person name="Haridas S."/>
            <person name="Lim J."/>
            <person name="Wang M."/>
            <person name="Labutti K."/>
            <person name="Lipzen A."/>
            <person name="Barry K."/>
            <person name="Grigoriev I.V."/>
        </authorList>
    </citation>
    <scope>NUCLEOTIDE SEQUENCE [LARGE SCALE GENOMIC DNA]</scope>
    <source>
        <strain evidence="3">J235TASD1</strain>
    </source>
</reference>
<organism evidence="2 3">
    <name type="scientific">Microdochium bolleyi</name>
    <dbReference type="NCBI Taxonomy" id="196109"/>
    <lineage>
        <taxon>Eukaryota</taxon>
        <taxon>Fungi</taxon>
        <taxon>Dikarya</taxon>
        <taxon>Ascomycota</taxon>
        <taxon>Pezizomycotina</taxon>
        <taxon>Sordariomycetes</taxon>
        <taxon>Xylariomycetidae</taxon>
        <taxon>Xylariales</taxon>
        <taxon>Microdochiaceae</taxon>
        <taxon>Microdochium</taxon>
    </lineage>
</organism>
<accession>A0A136IT87</accession>
<name>A0A136IT87_9PEZI</name>